<feature type="repeat" description="ANK" evidence="3">
    <location>
        <begin position="1428"/>
        <end position="1460"/>
    </location>
</feature>
<proteinExistence type="predicted"/>
<feature type="region of interest" description="Disordered" evidence="4">
    <location>
        <begin position="1702"/>
        <end position="1723"/>
    </location>
</feature>
<keyword evidence="2 3" id="KW-0040">ANK repeat</keyword>
<protein>
    <submittedName>
        <fullName evidence="5">Ankyrin repeat-containing domain protein</fullName>
    </submittedName>
</protein>
<dbReference type="PROSITE" id="PS50297">
    <property type="entry name" value="ANK_REP_REGION"/>
    <property type="match status" value="1"/>
</dbReference>
<accession>A0A167RK29</accession>
<dbReference type="PANTHER" id="PTHR24123:SF33">
    <property type="entry name" value="PROTEIN HOS4"/>
    <property type="match status" value="1"/>
</dbReference>
<dbReference type="EMBL" id="AZHB01000017">
    <property type="protein sequence ID" value="OAA58671.1"/>
    <property type="molecule type" value="Genomic_DNA"/>
</dbReference>
<dbReference type="STRING" id="1081104.A0A167RK29"/>
<dbReference type="InterPro" id="IPR002110">
    <property type="entry name" value="Ankyrin_rpt"/>
</dbReference>
<dbReference type="OrthoDB" id="194358at2759"/>
<organism evidence="5 6">
    <name type="scientific">Cordyceps fumosorosea (strain ARSEF 2679)</name>
    <name type="common">Isaria fumosorosea</name>
    <dbReference type="NCBI Taxonomy" id="1081104"/>
    <lineage>
        <taxon>Eukaryota</taxon>
        <taxon>Fungi</taxon>
        <taxon>Dikarya</taxon>
        <taxon>Ascomycota</taxon>
        <taxon>Pezizomycotina</taxon>
        <taxon>Sordariomycetes</taxon>
        <taxon>Hypocreomycetidae</taxon>
        <taxon>Hypocreales</taxon>
        <taxon>Cordycipitaceae</taxon>
        <taxon>Cordyceps</taxon>
    </lineage>
</organism>
<dbReference type="Gene3D" id="1.25.40.20">
    <property type="entry name" value="Ankyrin repeat-containing domain"/>
    <property type="match status" value="6"/>
</dbReference>
<keyword evidence="1" id="KW-0677">Repeat</keyword>
<name>A0A167RK29_CORFA</name>
<evidence type="ECO:0000313" key="6">
    <source>
        <dbReference type="Proteomes" id="UP000076744"/>
    </source>
</evidence>
<dbReference type="Pfam" id="PF12796">
    <property type="entry name" value="Ank_2"/>
    <property type="match status" value="1"/>
</dbReference>
<dbReference type="InterPro" id="IPR051165">
    <property type="entry name" value="Multifunctional_ANK_Repeat"/>
</dbReference>
<dbReference type="SUPFAM" id="SSF48403">
    <property type="entry name" value="Ankyrin repeat"/>
    <property type="match status" value="4"/>
</dbReference>
<evidence type="ECO:0000256" key="3">
    <source>
        <dbReference type="PROSITE-ProRule" id="PRU00023"/>
    </source>
</evidence>
<keyword evidence="6" id="KW-1185">Reference proteome</keyword>
<dbReference type="Proteomes" id="UP000076744">
    <property type="component" value="Unassembled WGS sequence"/>
</dbReference>
<dbReference type="PANTHER" id="PTHR24123">
    <property type="entry name" value="ANKYRIN REPEAT-CONTAINING"/>
    <property type="match status" value="1"/>
</dbReference>
<reference evidence="5 6" key="1">
    <citation type="journal article" date="2016" name="Genome Biol. Evol.">
        <title>Divergent and convergent evolution of fungal pathogenicity.</title>
        <authorList>
            <person name="Shang Y."/>
            <person name="Xiao G."/>
            <person name="Zheng P."/>
            <person name="Cen K."/>
            <person name="Zhan S."/>
            <person name="Wang C."/>
        </authorList>
    </citation>
    <scope>NUCLEOTIDE SEQUENCE [LARGE SCALE GENOMIC DNA]</scope>
    <source>
        <strain evidence="5 6">ARSEF 2679</strain>
    </source>
</reference>
<dbReference type="GeneID" id="30022746"/>
<gene>
    <name evidence="5" type="ORF">ISF_06454</name>
</gene>
<feature type="compositionally biased region" description="Basic and acidic residues" evidence="4">
    <location>
        <begin position="1709"/>
        <end position="1723"/>
    </location>
</feature>
<feature type="region of interest" description="Disordered" evidence="4">
    <location>
        <begin position="25"/>
        <end position="47"/>
    </location>
</feature>
<dbReference type="RefSeq" id="XP_018702546.1">
    <property type="nucleotide sequence ID" value="XM_018850058.1"/>
</dbReference>
<dbReference type="PROSITE" id="PS50088">
    <property type="entry name" value="ANK_REPEAT"/>
    <property type="match status" value="1"/>
</dbReference>
<evidence type="ECO:0000256" key="2">
    <source>
        <dbReference type="ARBA" id="ARBA00023043"/>
    </source>
</evidence>
<dbReference type="SMART" id="SM00248">
    <property type="entry name" value="ANK"/>
    <property type="match status" value="12"/>
</dbReference>
<evidence type="ECO:0000256" key="4">
    <source>
        <dbReference type="SAM" id="MobiDB-lite"/>
    </source>
</evidence>
<evidence type="ECO:0000313" key="5">
    <source>
        <dbReference type="EMBL" id="OAA58671.1"/>
    </source>
</evidence>
<sequence>MSPFTPNERQRRILQLSSEWGVIIPPAPKPLTKPLQIPTFQGPGDDETAESLLQRRAADAAQLRPKGSLSRAFSTSNLKKGKHWDPRDIIEALATHVANSGSPGIAEALIGKLSAAGVDLSGNQKQKSSLLGRRKSVDLLPDRARLLRLATESGSADMVQVLIPHADALAIDASIPAAIRKADLAIVELLLKYGANVGETADGQDAFRQACADNHKANMIGVILSSTGRPSPAMISQAMGDASRSGCLDNVVQLSRSTADGNYNQGEALITAVNMGRRDIALAIIMGNRPPQPSSLNSAFITLYSHPSISPATKLDIAELLLCAGATGESPALALEQACKSQFYDMVFLLSAYNVSIEYNDASALKYAITGGEMELVERLLNSAAPLNPQYASSCVALIPKQASFEARYSLLIQLLHRGANGPALSQCLIDAAESGDLGSVDLLLNPRFPQQSNGSSNGNPSLLNTHAVASVDYRDGEALRTAVIRADALLVQKLLKARPSLQTITAVFPLTRKLAVQERHQIVSLFLEGSLSGDCLHAALQDALTPPQTQRDDNLIKQLLASGADINYGSGEGLVPLIKQMDLGLLSLMSSSISPQTASSRIADAMKVPDHRSRYEILSILFKAGATIGVSEVASATLETLSEKPVDMSLLRLLLETGSADINGCDGAIIAKAIENPDPKVLELVLFFGNPSATSIIHGLDALAPKLSNDVKKWKFEAILSKSTKTIDLNRVLILEIQSLVEYSAKQPALDILGMLLNYNADPNAFNAASLCHAVIAADTTIISHLLKSHIAAKPISLGIALPHALRIADQAARYSVTGLLVGAGAPPVEVNRALQHAIKVYSQDLSLIELLSSKADTGDGDVLSLAVEKESPELTLILLKNAKTSPQARSTALTRAMDIKPRNIRHEICKQLLLSGVPADTASIALLVAARDGDVALGDTLMAHGASITTNNGQAIIEACRGGSIDVLKVLLKPDGQMSKATLNEAFQAATEVRDLDKRAVVFKYLLQCGASGEFIDAQLQSAARYGEPGESLLKVLLAAGADPNYNSGEAVAAATRSAFLRSLQLLLGLWDDAKSQVCNNGYYFPPFFFVLITTQKLPSQPTLTRALKASWNLNRDTRYAITQDLVKAGLQPCEDLHIVLNDAVNEEDPEERLVRLLLENGASATSNSCKSLVDAVQSMASSCLSLMLQHDIAAKDINHAFNGAFTGETFYKWLTPRGLETAQLLLDKGASGDALSNTLLLVMQKSTPENSDLADKFVETLVSHGADVNYNRGLPLQQAASVANIDWTQKLLSCKPTSETLSLAFQCIFDTALSQEEVLGLFKLFAEYRDGDAQIDVMVTLQGSEPVLVRAMKQYPRSPMIISTLLDAGYYHDQLTTYALHSDVGGEEVTLLLWAIAQPQKRVGTSVIELLIERGAKVNVTSSLSGSTPLTLAVLKRRPDVVKLLLIEGAEVDVIDYKGRTPLSMATDMEGDVAVQMMSSILAAEPCRDDGSLHNAARELNLAAVRVLVQAGHDPDFPSPLHNGRSALGEVCLRAATGAEMSPERERLTQKVMTFLIDSGSDLAIQSHGKPLLHLCFTSLEPIATTRALLKAGMWKHINKPLNRFTDENCTYSPTMYVAKAMPSLHCREELLSVLRASRATDVYYATSGDAQPDDAVGLPDDMAAAERTRRARLERLAQDTEEHAIALARRREISSVEQQIAGQKAEMEDARRRRQHGEDLAAVRTRAQLEESIAATTLQRRLADQHAVTEAAMGRTRALAAAEADAEEVRQRKALEWETRVSKERADSARALSVIRVSEREELERVDRAAEQRLAKRIDAQRKLVETQERLANRLANGPMVNGGADPRRQIGYVTELN</sequence>
<evidence type="ECO:0000256" key="1">
    <source>
        <dbReference type="ARBA" id="ARBA00022737"/>
    </source>
</evidence>
<dbReference type="InterPro" id="IPR036770">
    <property type="entry name" value="Ankyrin_rpt-contain_sf"/>
</dbReference>
<comment type="caution">
    <text evidence="5">The sequence shown here is derived from an EMBL/GenBank/DDBJ whole genome shotgun (WGS) entry which is preliminary data.</text>
</comment>